<dbReference type="AlphaFoldDB" id="A0A2H1V5P0"/>
<organism evidence="2">
    <name type="scientific">Spodoptera frugiperda</name>
    <name type="common">Fall armyworm</name>
    <dbReference type="NCBI Taxonomy" id="7108"/>
    <lineage>
        <taxon>Eukaryota</taxon>
        <taxon>Metazoa</taxon>
        <taxon>Ecdysozoa</taxon>
        <taxon>Arthropoda</taxon>
        <taxon>Hexapoda</taxon>
        <taxon>Insecta</taxon>
        <taxon>Pterygota</taxon>
        <taxon>Neoptera</taxon>
        <taxon>Endopterygota</taxon>
        <taxon>Lepidoptera</taxon>
        <taxon>Glossata</taxon>
        <taxon>Ditrysia</taxon>
        <taxon>Noctuoidea</taxon>
        <taxon>Noctuidae</taxon>
        <taxon>Amphipyrinae</taxon>
        <taxon>Spodoptera</taxon>
    </lineage>
</organism>
<sequence>MSVYLSVSPLVKLFARSMVCCSTAKRTELKGIQVKPLVEARPTQTNRMDAKQVGDDLSAGSLHRDGPPSNISLARLTPRRLRSTPAIPELDV</sequence>
<reference evidence="2" key="1">
    <citation type="submission" date="2016-07" db="EMBL/GenBank/DDBJ databases">
        <authorList>
            <person name="Bretaudeau A."/>
        </authorList>
    </citation>
    <scope>NUCLEOTIDE SEQUENCE</scope>
    <source>
        <strain evidence="2">Rice</strain>
        <tissue evidence="2">Whole body</tissue>
    </source>
</reference>
<name>A0A2H1V5P0_SPOFR</name>
<proteinExistence type="predicted"/>
<evidence type="ECO:0000256" key="1">
    <source>
        <dbReference type="SAM" id="MobiDB-lite"/>
    </source>
</evidence>
<gene>
    <name evidence="2" type="ORF">SFRICE_001823</name>
</gene>
<protein>
    <submittedName>
        <fullName evidence="2">SFRICE_001823</fullName>
    </submittedName>
</protein>
<feature type="region of interest" description="Disordered" evidence="1">
    <location>
        <begin position="39"/>
        <end position="77"/>
    </location>
</feature>
<dbReference type="EMBL" id="ODYU01000809">
    <property type="protein sequence ID" value="SOQ36153.1"/>
    <property type="molecule type" value="Genomic_DNA"/>
</dbReference>
<evidence type="ECO:0000313" key="2">
    <source>
        <dbReference type="EMBL" id="SOQ36153.1"/>
    </source>
</evidence>
<accession>A0A2H1V5P0</accession>